<evidence type="ECO:0000313" key="1">
    <source>
        <dbReference type="EMBL" id="AUG29434.1"/>
    </source>
</evidence>
<reference evidence="1 2" key="1">
    <citation type="submission" date="2017-12" db="EMBL/GenBank/DDBJ databases">
        <title>Isolation and characterization of estrogens degradatiion strain Microbacterium hominis SJTG1.</title>
        <authorList>
            <person name="Xiong W."/>
            <person name="Yin C."/>
            <person name="Zheng D."/>
            <person name="Liang R."/>
        </authorList>
    </citation>
    <scope>NUCLEOTIDE SEQUENCE [LARGE SCALE GENOMIC DNA]</scope>
    <source>
        <strain evidence="1 2">SJTG1</strain>
    </source>
</reference>
<dbReference type="KEGG" id="mhos:CXR34_08140"/>
<gene>
    <name evidence="1" type="ORF">CXR34_08140</name>
</gene>
<dbReference type="RefSeq" id="WP_016464824.1">
    <property type="nucleotide sequence ID" value="NZ_CP025299.1"/>
</dbReference>
<dbReference type="Proteomes" id="UP000233276">
    <property type="component" value="Chromosome"/>
</dbReference>
<dbReference type="EMBL" id="CP025299">
    <property type="protein sequence ID" value="AUG29434.1"/>
    <property type="molecule type" value="Genomic_DNA"/>
</dbReference>
<organism evidence="1 2">
    <name type="scientific">Microbacterium hominis</name>
    <dbReference type="NCBI Taxonomy" id="162426"/>
    <lineage>
        <taxon>Bacteria</taxon>
        <taxon>Bacillati</taxon>
        <taxon>Actinomycetota</taxon>
        <taxon>Actinomycetes</taxon>
        <taxon>Micrococcales</taxon>
        <taxon>Microbacteriaceae</taxon>
        <taxon>Microbacterium</taxon>
    </lineage>
</organism>
<protein>
    <submittedName>
        <fullName evidence="1">Uncharacterized protein</fullName>
    </submittedName>
</protein>
<dbReference type="AlphaFoldDB" id="A0A2K9DU84"/>
<name>A0A2K9DU84_9MICO</name>
<evidence type="ECO:0000313" key="2">
    <source>
        <dbReference type="Proteomes" id="UP000233276"/>
    </source>
</evidence>
<accession>A0A2K9DU84</accession>
<proteinExistence type="predicted"/>
<sequence length="67" mass="7759">MGVIGRLHKEKRYANRRQWFAVCTGDATEAFEPCYWESSIEFGQRDAATELVAHFRRTHARTAPPCM</sequence>